<dbReference type="EMBL" id="GGEC01061145">
    <property type="protein sequence ID" value="MBX41629.1"/>
    <property type="molecule type" value="Transcribed_RNA"/>
</dbReference>
<accession>A0A2P2NGP6</accession>
<reference evidence="1" key="1">
    <citation type="submission" date="2018-02" db="EMBL/GenBank/DDBJ databases">
        <title>Rhizophora mucronata_Transcriptome.</title>
        <authorList>
            <person name="Meera S.P."/>
            <person name="Sreeshan A."/>
            <person name="Augustine A."/>
        </authorList>
    </citation>
    <scope>NUCLEOTIDE SEQUENCE</scope>
    <source>
        <tissue evidence="1">Leaf</tissue>
    </source>
</reference>
<protein>
    <submittedName>
        <fullName evidence="1">Uncharacterized protein</fullName>
    </submittedName>
</protein>
<sequence length="26" mass="3028">MPWLPQPSVPLEGDDFQIKANMDNVW</sequence>
<organism evidence="1">
    <name type="scientific">Rhizophora mucronata</name>
    <name type="common">Asiatic mangrove</name>
    <dbReference type="NCBI Taxonomy" id="61149"/>
    <lineage>
        <taxon>Eukaryota</taxon>
        <taxon>Viridiplantae</taxon>
        <taxon>Streptophyta</taxon>
        <taxon>Embryophyta</taxon>
        <taxon>Tracheophyta</taxon>
        <taxon>Spermatophyta</taxon>
        <taxon>Magnoliopsida</taxon>
        <taxon>eudicotyledons</taxon>
        <taxon>Gunneridae</taxon>
        <taxon>Pentapetalae</taxon>
        <taxon>rosids</taxon>
        <taxon>fabids</taxon>
        <taxon>Malpighiales</taxon>
        <taxon>Rhizophoraceae</taxon>
        <taxon>Rhizophora</taxon>
    </lineage>
</organism>
<evidence type="ECO:0000313" key="1">
    <source>
        <dbReference type="EMBL" id="MBX41629.1"/>
    </source>
</evidence>
<proteinExistence type="predicted"/>
<name>A0A2P2NGP6_RHIMU</name>
<dbReference type="AlphaFoldDB" id="A0A2P2NGP6"/>